<dbReference type="VEuPathDB" id="TrichDB:TRFO_08481"/>
<sequence length="1508" mass="173344">MEYKLPPIAPKEEIQKFISNIKAFDVEAQFYRTPKDILAPTSFTVNIYASPQEKSENEQLILKLDSIQSCISFFNQYQLPPSQEIPFSSIPKQIVLITSGQFGLKVCFAAYIRSLSLLIQFLLTKDNPIIDRVNKNLTQKAVEIISSLPVKSLFYPDVYQHPFLDLGIINYQIASPTSVCITLDNIFVGGRDGAILKYSKGKSYSQSRVIYRANPAFGSFSMIFNNDKLYMINQNKNCIIYDLKDDSTTTNMVIPLTYPTISDGFYFYCIVFDLRVRVRIFDKSFERVRKSVKLQIPNSIELSSDMPVSTNGSFINFICNHNCHIFSLLTGKFICSYKIPTTLYSLSFDSSFDSFLCLSNNGLVEIPSRATAPPWMLNFPFEKYENPSYRDLIIDSLSTLAIQYVGGGNDVPLSMFDQSCIASLQALLSSFLRPNEIINEKAVISILCLLQVKIRRYEIYLEQLENDLLKIFTNDKFEFARKAASFLFLSNMPIFENKWSQTDTKILKQIIDDKNCIENVFSFLPLFSFNIPYLEDSLLISILNLTLQAVKSRKFKAVIILSTLQNHLINNLPETESLFTSYITHLMIKMAEQWTAFLSSGSTQTASSTCFIVVKRLELLIMKNMTRINLPLIVTERLFAVSIMQQMGSDEQNLICQQIFNRLLFLALHFAFKAIETTNFVICKEKVACNHQPLQLNDLNGEIDDSDEGKLLLKIVNESNWSHEEDAKKFLIEMKGKVEFNKLDERSKQLEPIQPQPLRKIQYFLLTGEFKSTQHKNSAIFQLMNYAQWIPNSFSKLIFALFLEKIVQFQDDFLCTPKSKLQAFVEKCPVTLLLPTQIIKFSQIKLKEETIDYYDLSNSYQQISECIYPDQSEEFLKPLLTLRSTDEMKMHRALLLALIGVKQGNITLTNELVAKLVHCRAARKLTVVKILLDIVKVFAEKGDKLIFDFIIDTIGCSVMKKTEIFPNAKNVRVMLQFVFEFVEFSRELLDKSADFRTYLVDGLIDSNEVYQTAFFIIVNNLISFPIANSQITAYDSKWNKICEKIEKVTKNGHIITLVDNKGTFDIRTLKEYIIVSPHVINSSIFEDKIEQIADFFNKYEIKNAINSILFYSSLQCMSFSEKFCEKIDGLDQLDAELEPINGKCIVRHFWEFFSQPCSKEILEIYPFANDSYITSPFSTNTPVTINFTFPLICETTLFCFFPTSPYALEYQTVSFADSFSFVLDPDSQQISMTSNEKNVTYPIYSSALFYTICIKSKYISFKIKNKQRLLDKLNSFDCFDFSTFSTCFIDNPKTTINESYQNDYLFNLGLGIRNACLKTIIHNMIKVQPISSDLCVSYLHTYLSHFSKIFKSSPPFPKEHLTILHQNVNTDEIVNKMINKLEKLINETGHSLIWRNNSYAIPIKAGTPIEDCIIIDQSSNNIRVITNKMEAENDCFILPRDHLNRSAIELLMFSKNCYHVCKELNDEVNANKVIQIMQKCEENKLPGFCMSDLKSVDTIIKEINDLYQ</sequence>
<accession>A0A1J4JJA2</accession>
<comment type="caution">
    <text evidence="1">The sequence shown here is derived from an EMBL/GenBank/DDBJ whole genome shotgun (WGS) entry which is preliminary data.</text>
</comment>
<reference evidence="1" key="1">
    <citation type="submission" date="2016-10" db="EMBL/GenBank/DDBJ databases">
        <authorList>
            <person name="Benchimol M."/>
            <person name="Almeida L.G."/>
            <person name="Vasconcelos A.T."/>
            <person name="Perreira-Neves A."/>
            <person name="Rosa I.A."/>
            <person name="Tasca T."/>
            <person name="Bogo M.R."/>
            <person name="de Souza W."/>
        </authorList>
    </citation>
    <scope>NUCLEOTIDE SEQUENCE [LARGE SCALE GENOMIC DNA]</scope>
    <source>
        <strain evidence="1">K</strain>
    </source>
</reference>
<organism evidence="1 2">
    <name type="scientific">Tritrichomonas foetus</name>
    <dbReference type="NCBI Taxonomy" id="1144522"/>
    <lineage>
        <taxon>Eukaryota</taxon>
        <taxon>Metamonada</taxon>
        <taxon>Parabasalia</taxon>
        <taxon>Tritrichomonadida</taxon>
        <taxon>Tritrichomonadidae</taxon>
        <taxon>Tritrichomonas</taxon>
    </lineage>
</organism>
<dbReference type="RefSeq" id="XP_068352371.1">
    <property type="nucleotide sequence ID" value="XM_068494310.1"/>
</dbReference>
<dbReference type="GeneID" id="94829014"/>
<evidence type="ECO:0000313" key="1">
    <source>
        <dbReference type="EMBL" id="OHS99234.1"/>
    </source>
</evidence>
<dbReference type="EMBL" id="MLAK01001015">
    <property type="protein sequence ID" value="OHS99234.1"/>
    <property type="molecule type" value="Genomic_DNA"/>
</dbReference>
<dbReference type="Proteomes" id="UP000179807">
    <property type="component" value="Unassembled WGS sequence"/>
</dbReference>
<evidence type="ECO:0000313" key="2">
    <source>
        <dbReference type="Proteomes" id="UP000179807"/>
    </source>
</evidence>
<proteinExistence type="predicted"/>
<name>A0A1J4JJA2_9EUKA</name>
<gene>
    <name evidence="1" type="ORF">TRFO_08481</name>
</gene>
<keyword evidence="2" id="KW-1185">Reference proteome</keyword>
<dbReference type="SUPFAM" id="SSF69322">
    <property type="entry name" value="Tricorn protease domain 2"/>
    <property type="match status" value="1"/>
</dbReference>
<protein>
    <submittedName>
        <fullName evidence="1">Uncharacterized protein</fullName>
    </submittedName>
</protein>